<dbReference type="PANTHER" id="PTHR13504:SF38">
    <property type="entry name" value="FIDO DOMAIN-CONTAINING PROTEIN"/>
    <property type="match status" value="1"/>
</dbReference>
<dbReference type="InterPro" id="IPR040198">
    <property type="entry name" value="Fido_containing"/>
</dbReference>
<dbReference type="RefSeq" id="WP_109672676.1">
    <property type="nucleotide sequence ID" value="NZ_QGDT01000001.1"/>
</dbReference>
<dbReference type="Gene3D" id="1.10.3290.10">
    <property type="entry name" value="Fido-like domain"/>
    <property type="match status" value="1"/>
</dbReference>
<feature type="active site" evidence="1">
    <location>
        <position position="128"/>
    </location>
</feature>
<evidence type="ECO:0000313" key="3">
    <source>
        <dbReference type="EMBL" id="PWJ60451.1"/>
    </source>
</evidence>
<evidence type="ECO:0000259" key="2">
    <source>
        <dbReference type="PROSITE" id="PS51459"/>
    </source>
</evidence>
<accession>A0A316ASM1</accession>
<proteinExistence type="predicted"/>
<gene>
    <name evidence="3" type="ORF">CLV98_101635</name>
</gene>
<dbReference type="Proteomes" id="UP000245880">
    <property type="component" value="Unassembled WGS sequence"/>
</dbReference>
<name>A0A316ASM1_9BACT</name>
<feature type="domain" description="Fido" evidence="2">
    <location>
        <begin position="47"/>
        <end position="191"/>
    </location>
</feature>
<dbReference type="InterPro" id="IPR003812">
    <property type="entry name" value="Fido"/>
</dbReference>
<organism evidence="3 4">
    <name type="scientific">Dyadobacter jejuensis</name>
    <dbReference type="NCBI Taxonomy" id="1082580"/>
    <lineage>
        <taxon>Bacteria</taxon>
        <taxon>Pseudomonadati</taxon>
        <taxon>Bacteroidota</taxon>
        <taxon>Cytophagia</taxon>
        <taxon>Cytophagales</taxon>
        <taxon>Spirosomataceae</taxon>
        <taxon>Dyadobacter</taxon>
    </lineage>
</organism>
<dbReference type="Pfam" id="PF02661">
    <property type="entry name" value="Fic"/>
    <property type="match status" value="1"/>
</dbReference>
<evidence type="ECO:0000313" key="4">
    <source>
        <dbReference type="Proteomes" id="UP000245880"/>
    </source>
</evidence>
<keyword evidence="4" id="KW-1185">Reference proteome</keyword>
<sequence length="192" mass="21905">MQENVSPPILPNKLGLTTFEAVGFSEFEGFLEAEIRLTEALTSRAKFDLKYILAMHRMALGHLYPFAGKYRDVNMSKGGFVFPSAQFLPQSMELLQSEILGNMPHRYNDPESFIVDLAKVHAELLFIHPFREGNGRTARLLANLMMRKQGYAPLRYERIDAEVMKAYIGAVQAAASQEYQPMERLIRFIFPV</sequence>
<dbReference type="EMBL" id="QGDT01000001">
    <property type="protein sequence ID" value="PWJ60451.1"/>
    <property type="molecule type" value="Genomic_DNA"/>
</dbReference>
<dbReference type="SUPFAM" id="SSF140931">
    <property type="entry name" value="Fic-like"/>
    <property type="match status" value="1"/>
</dbReference>
<dbReference type="PROSITE" id="PS51459">
    <property type="entry name" value="FIDO"/>
    <property type="match status" value="1"/>
</dbReference>
<dbReference type="InterPro" id="IPR036597">
    <property type="entry name" value="Fido-like_dom_sf"/>
</dbReference>
<dbReference type="AlphaFoldDB" id="A0A316ASM1"/>
<dbReference type="PANTHER" id="PTHR13504">
    <property type="entry name" value="FIDO DOMAIN-CONTAINING PROTEIN DDB_G0283145"/>
    <property type="match status" value="1"/>
</dbReference>
<dbReference type="OrthoDB" id="9813719at2"/>
<protein>
    <submittedName>
        <fullName evidence="3">Cell filamentation protein</fullName>
    </submittedName>
</protein>
<reference evidence="3 4" key="1">
    <citation type="submission" date="2018-03" db="EMBL/GenBank/DDBJ databases">
        <title>Genomic Encyclopedia of Archaeal and Bacterial Type Strains, Phase II (KMG-II): from individual species to whole genera.</title>
        <authorList>
            <person name="Goeker M."/>
        </authorList>
    </citation>
    <scope>NUCLEOTIDE SEQUENCE [LARGE SCALE GENOMIC DNA]</scope>
    <source>
        <strain evidence="3 4">DSM 100346</strain>
    </source>
</reference>
<evidence type="ECO:0000256" key="1">
    <source>
        <dbReference type="PIRSR" id="PIRSR640198-1"/>
    </source>
</evidence>
<comment type="caution">
    <text evidence="3">The sequence shown here is derived from an EMBL/GenBank/DDBJ whole genome shotgun (WGS) entry which is preliminary data.</text>
</comment>